<dbReference type="Pfam" id="PF00107">
    <property type="entry name" value="ADH_zinc_N"/>
    <property type="match status" value="1"/>
</dbReference>
<keyword evidence="1" id="KW-0521">NADP</keyword>
<dbReference type="OrthoDB" id="5195079at2"/>
<dbReference type="InterPro" id="IPR011032">
    <property type="entry name" value="GroES-like_sf"/>
</dbReference>
<dbReference type="RefSeq" id="WP_113983299.1">
    <property type="nucleotide sequence ID" value="NZ_QMEY01000012.1"/>
</dbReference>
<dbReference type="Pfam" id="PF08240">
    <property type="entry name" value="ADH_N"/>
    <property type="match status" value="1"/>
</dbReference>
<evidence type="ECO:0000259" key="3">
    <source>
        <dbReference type="SMART" id="SM00829"/>
    </source>
</evidence>
<keyword evidence="5" id="KW-1185">Reference proteome</keyword>
<dbReference type="EMBL" id="QMEY01000012">
    <property type="protein sequence ID" value="RBQ17290.1"/>
    <property type="molecule type" value="Genomic_DNA"/>
</dbReference>
<dbReference type="PANTHER" id="PTHR48106">
    <property type="entry name" value="QUINONE OXIDOREDUCTASE PIG3-RELATED"/>
    <property type="match status" value="1"/>
</dbReference>
<accession>A0A366LUM8</accession>
<dbReference type="GO" id="GO:0070402">
    <property type="term" value="F:NADPH binding"/>
    <property type="evidence" value="ECO:0007669"/>
    <property type="project" value="TreeGrafter"/>
</dbReference>
<dbReference type="AlphaFoldDB" id="A0A366LUM8"/>
<organism evidence="4 5">
    <name type="scientific">Spongiactinospora rosea</name>
    <dbReference type="NCBI Taxonomy" id="2248750"/>
    <lineage>
        <taxon>Bacteria</taxon>
        <taxon>Bacillati</taxon>
        <taxon>Actinomycetota</taxon>
        <taxon>Actinomycetes</taxon>
        <taxon>Streptosporangiales</taxon>
        <taxon>Streptosporangiaceae</taxon>
        <taxon>Spongiactinospora</taxon>
    </lineage>
</organism>
<protein>
    <submittedName>
        <fullName evidence="4">NADPH:quinone reductase</fullName>
    </submittedName>
</protein>
<name>A0A366LUM8_9ACTN</name>
<dbReference type="InterPro" id="IPR036291">
    <property type="entry name" value="NAD(P)-bd_dom_sf"/>
</dbReference>
<dbReference type="InterPro" id="IPR013149">
    <property type="entry name" value="ADH-like_C"/>
</dbReference>
<dbReference type="SMART" id="SM00829">
    <property type="entry name" value="PKS_ER"/>
    <property type="match status" value="1"/>
</dbReference>
<dbReference type="Gene3D" id="3.90.180.10">
    <property type="entry name" value="Medium-chain alcohol dehydrogenases, catalytic domain"/>
    <property type="match status" value="1"/>
</dbReference>
<dbReference type="SUPFAM" id="SSF51735">
    <property type="entry name" value="NAD(P)-binding Rossmann-fold domains"/>
    <property type="match status" value="1"/>
</dbReference>
<evidence type="ECO:0000313" key="5">
    <source>
        <dbReference type="Proteomes" id="UP000253303"/>
    </source>
</evidence>
<evidence type="ECO:0000313" key="4">
    <source>
        <dbReference type="EMBL" id="RBQ17290.1"/>
    </source>
</evidence>
<dbReference type="SUPFAM" id="SSF50129">
    <property type="entry name" value="GroES-like"/>
    <property type="match status" value="1"/>
</dbReference>
<dbReference type="InterPro" id="IPR020843">
    <property type="entry name" value="ER"/>
</dbReference>
<dbReference type="Gene3D" id="3.40.50.720">
    <property type="entry name" value="NAD(P)-binding Rossmann-like Domain"/>
    <property type="match status" value="1"/>
</dbReference>
<proteinExistence type="predicted"/>
<keyword evidence="2" id="KW-0560">Oxidoreductase</keyword>
<evidence type="ECO:0000256" key="1">
    <source>
        <dbReference type="ARBA" id="ARBA00022857"/>
    </source>
</evidence>
<evidence type="ECO:0000256" key="2">
    <source>
        <dbReference type="ARBA" id="ARBA00023002"/>
    </source>
</evidence>
<dbReference type="Proteomes" id="UP000253303">
    <property type="component" value="Unassembled WGS sequence"/>
</dbReference>
<sequence>MRAIRFHEYGPAEVLRLEEVPDPVAGPGEVLVRVEGAGISHVETQIRAGLMPGIALPLPFTPGFEVVGTVVATGPDTDPAWTGRRVLALTPGGGGYAELAAIPAGSLHPLPDGLDPHAGLALLSSGVAAVGAFAAGEVRPGETVLVEAAAGVAGGLLTQLAKHAGARVIAAARGSRKLAAAEDNGADAAVDYGLPGWGDAVREAAGGDVQVVFETVGGEIARTAFGLLATGTGRMVLYGTAGGTPPAFDVADVLQRGLTVRGFASVLLPPEEVAGLVGQVFEHAAAGRLRPVIGAVYPLAEAAAAHRAHDERTTIGKTVLTP</sequence>
<comment type="caution">
    <text evidence="4">The sequence shown here is derived from an EMBL/GenBank/DDBJ whole genome shotgun (WGS) entry which is preliminary data.</text>
</comment>
<gene>
    <name evidence="4" type="ORF">DP939_25460</name>
</gene>
<dbReference type="GO" id="GO:0016651">
    <property type="term" value="F:oxidoreductase activity, acting on NAD(P)H"/>
    <property type="evidence" value="ECO:0007669"/>
    <property type="project" value="TreeGrafter"/>
</dbReference>
<feature type="domain" description="Enoyl reductase (ER)" evidence="3">
    <location>
        <begin position="10"/>
        <end position="320"/>
    </location>
</feature>
<reference evidence="4 5" key="1">
    <citation type="submission" date="2018-06" db="EMBL/GenBank/DDBJ databases">
        <title>Sphaerisporangium craniellae sp. nov., isolated from a marine sponge in the South China Sea.</title>
        <authorList>
            <person name="Li L."/>
        </authorList>
    </citation>
    <scope>NUCLEOTIDE SEQUENCE [LARGE SCALE GENOMIC DNA]</scope>
    <source>
        <strain evidence="4 5">LHW63015</strain>
    </source>
</reference>
<dbReference type="InterPro" id="IPR013154">
    <property type="entry name" value="ADH-like_N"/>
</dbReference>